<proteinExistence type="inferred from homology"/>
<comment type="similarity">
    <text evidence="3">Belongs to the [NiFe]/[NiFeSe] hydrogenase large subunit family.</text>
</comment>
<dbReference type="InterPro" id="IPR050867">
    <property type="entry name" value="NiFe/NiFeSe_hydrgnase_LSU"/>
</dbReference>
<name>A0ABR8HEC4_NOSPU</name>
<dbReference type="InterPro" id="IPR029014">
    <property type="entry name" value="NiFe-Hase_large"/>
</dbReference>
<dbReference type="InterPro" id="IPR001501">
    <property type="entry name" value="Ni-dep_hyd_lsu"/>
</dbReference>
<evidence type="ECO:0000256" key="2">
    <source>
        <dbReference type="ARBA" id="ARBA00004196"/>
    </source>
</evidence>
<evidence type="ECO:0000313" key="8">
    <source>
        <dbReference type="Proteomes" id="UP000606396"/>
    </source>
</evidence>
<dbReference type="Proteomes" id="UP000606396">
    <property type="component" value="Unassembled WGS sequence"/>
</dbReference>
<protein>
    <submittedName>
        <fullName evidence="7">Nickel-dependent hydrogenase large subunit</fullName>
    </submittedName>
</protein>
<sequence>MTIQTLDISPVGRVEGDLDVRVDIENGRVVNAWTHAELFRGFEIILRGKDPQAGLIVTPRICGICGGSHLTSASWALDTAWETEVPRNAILARNLGQIVETIQSIPRYFYGLFAIDLTNKKYRNSRFYDEAIRRFAAFTGKSYELGVTISAKPVEIYALLGGQWPHSSYMAINWGIAYIVRICQDRCNDSLAFP</sequence>
<keyword evidence="8" id="KW-1185">Reference proteome</keyword>
<evidence type="ECO:0000313" key="7">
    <source>
        <dbReference type="EMBL" id="MBD2614145.1"/>
    </source>
</evidence>
<accession>A0ABR8HEC4</accession>
<evidence type="ECO:0000256" key="5">
    <source>
        <dbReference type="ARBA" id="ARBA00022723"/>
    </source>
</evidence>
<dbReference type="SUPFAM" id="SSF56762">
    <property type="entry name" value="HydB/Nqo4-like"/>
    <property type="match status" value="1"/>
</dbReference>
<evidence type="ECO:0000256" key="3">
    <source>
        <dbReference type="ARBA" id="ARBA00009292"/>
    </source>
</evidence>
<comment type="subcellular location">
    <subcellularLocation>
        <location evidence="2">Cell envelope</location>
    </subcellularLocation>
</comment>
<evidence type="ECO:0000256" key="1">
    <source>
        <dbReference type="ARBA" id="ARBA00001967"/>
    </source>
</evidence>
<evidence type="ECO:0000256" key="4">
    <source>
        <dbReference type="ARBA" id="ARBA00022596"/>
    </source>
</evidence>
<dbReference type="Pfam" id="PF00374">
    <property type="entry name" value="NiFeSe_Hases"/>
    <property type="match status" value="1"/>
</dbReference>
<gene>
    <name evidence="7" type="ORF">H6G94_23200</name>
</gene>
<dbReference type="PANTHER" id="PTHR42958">
    <property type="entry name" value="HYDROGENASE-2 LARGE CHAIN"/>
    <property type="match status" value="1"/>
</dbReference>
<organism evidence="7 8">
    <name type="scientific">Nostoc punctiforme FACHB-252</name>
    <dbReference type="NCBI Taxonomy" id="1357509"/>
    <lineage>
        <taxon>Bacteria</taxon>
        <taxon>Bacillati</taxon>
        <taxon>Cyanobacteriota</taxon>
        <taxon>Cyanophyceae</taxon>
        <taxon>Nostocales</taxon>
        <taxon>Nostocaceae</taxon>
        <taxon>Nostoc</taxon>
    </lineage>
</organism>
<comment type="cofactor">
    <cofactor evidence="1">
        <name>Ni(2+)</name>
        <dbReference type="ChEBI" id="CHEBI:49786"/>
    </cofactor>
</comment>
<dbReference type="InterPro" id="IPR018194">
    <property type="entry name" value="Ni-dep_hyd_lsu_Ni_BS"/>
</dbReference>
<reference evidence="7 8" key="1">
    <citation type="journal article" date="2020" name="ISME J.">
        <title>Comparative genomics reveals insights into cyanobacterial evolution and habitat adaptation.</title>
        <authorList>
            <person name="Chen M.Y."/>
            <person name="Teng W.K."/>
            <person name="Zhao L."/>
            <person name="Hu C.X."/>
            <person name="Zhou Y.K."/>
            <person name="Han B.P."/>
            <person name="Song L.R."/>
            <person name="Shu W.S."/>
        </authorList>
    </citation>
    <scope>NUCLEOTIDE SEQUENCE [LARGE SCALE GENOMIC DNA]</scope>
    <source>
        <strain evidence="7 8">FACHB-252</strain>
    </source>
</reference>
<dbReference type="PROSITE" id="PS00507">
    <property type="entry name" value="NI_HGENASE_L_1"/>
    <property type="match status" value="1"/>
</dbReference>
<keyword evidence="5" id="KW-0479">Metal-binding</keyword>
<dbReference type="Gene3D" id="1.10.645.10">
    <property type="entry name" value="Cytochrome-c3 Hydrogenase, chain B"/>
    <property type="match status" value="1"/>
</dbReference>
<evidence type="ECO:0000256" key="6">
    <source>
        <dbReference type="ARBA" id="ARBA00023002"/>
    </source>
</evidence>
<dbReference type="PANTHER" id="PTHR42958:SF4">
    <property type="entry name" value="HYDROGENASE EXPRESSION_FORMATION PROTEIN HUPK"/>
    <property type="match status" value="1"/>
</dbReference>
<keyword evidence="4" id="KW-0533">Nickel</keyword>
<keyword evidence="6" id="KW-0560">Oxidoreductase</keyword>
<dbReference type="EMBL" id="JACJTC010000017">
    <property type="protein sequence ID" value="MBD2614145.1"/>
    <property type="molecule type" value="Genomic_DNA"/>
</dbReference>
<comment type="caution">
    <text evidence="7">The sequence shown here is derived from an EMBL/GenBank/DDBJ whole genome shotgun (WGS) entry which is preliminary data.</text>
</comment>